<evidence type="ECO:0000256" key="9">
    <source>
        <dbReference type="ARBA" id="ARBA00022741"/>
    </source>
</evidence>
<organism evidence="22 23">
    <name type="scientific">Quercus rubra</name>
    <name type="common">Northern red oak</name>
    <name type="synonym">Quercus borealis</name>
    <dbReference type="NCBI Taxonomy" id="3512"/>
    <lineage>
        <taxon>Eukaryota</taxon>
        <taxon>Viridiplantae</taxon>
        <taxon>Streptophyta</taxon>
        <taxon>Embryophyta</taxon>
        <taxon>Tracheophyta</taxon>
        <taxon>Spermatophyta</taxon>
        <taxon>Magnoliopsida</taxon>
        <taxon>eudicotyledons</taxon>
        <taxon>Gunneridae</taxon>
        <taxon>Pentapetalae</taxon>
        <taxon>rosids</taxon>
        <taxon>fabids</taxon>
        <taxon>Fagales</taxon>
        <taxon>Fagaceae</taxon>
        <taxon>Quercus</taxon>
    </lineage>
</organism>
<evidence type="ECO:0000256" key="2">
    <source>
        <dbReference type="ARBA" id="ARBA00012513"/>
    </source>
</evidence>
<dbReference type="EMBL" id="JAXUIC010000001">
    <property type="protein sequence ID" value="KAK4606915.1"/>
    <property type="molecule type" value="Genomic_DNA"/>
</dbReference>
<evidence type="ECO:0000256" key="18">
    <source>
        <dbReference type="PROSITE-ProRule" id="PRU10141"/>
    </source>
</evidence>
<evidence type="ECO:0000256" key="1">
    <source>
        <dbReference type="ARBA" id="ARBA00004370"/>
    </source>
</evidence>
<dbReference type="Pfam" id="PF00069">
    <property type="entry name" value="Pkinase"/>
    <property type="match status" value="1"/>
</dbReference>
<evidence type="ECO:0000256" key="8">
    <source>
        <dbReference type="ARBA" id="ARBA00022737"/>
    </source>
</evidence>
<dbReference type="InterPro" id="IPR001245">
    <property type="entry name" value="Ser-Thr/Tyr_kinase_cat_dom"/>
</dbReference>
<evidence type="ECO:0000256" key="14">
    <source>
        <dbReference type="ARBA" id="ARBA00023170"/>
    </source>
</evidence>
<evidence type="ECO:0000259" key="21">
    <source>
        <dbReference type="PROSITE" id="PS50011"/>
    </source>
</evidence>
<dbReference type="InterPro" id="IPR013210">
    <property type="entry name" value="LRR_N_plant-typ"/>
</dbReference>
<keyword evidence="3" id="KW-0723">Serine/threonine-protein kinase</keyword>
<evidence type="ECO:0000256" key="5">
    <source>
        <dbReference type="ARBA" id="ARBA00022679"/>
    </source>
</evidence>
<name>A0AAN7G7N2_QUERU</name>
<dbReference type="FunFam" id="3.30.200.20:FF:000328">
    <property type="entry name" value="Leucine-rich repeat protein kinase family protein"/>
    <property type="match status" value="1"/>
</dbReference>
<comment type="catalytic activity">
    <reaction evidence="17">
        <text>L-seryl-[protein] + ATP = O-phospho-L-seryl-[protein] + ADP + H(+)</text>
        <dbReference type="Rhea" id="RHEA:17989"/>
        <dbReference type="Rhea" id="RHEA-COMP:9863"/>
        <dbReference type="Rhea" id="RHEA-COMP:11604"/>
        <dbReference type="ChEBI" id="CHEBI:15378"/>
        <dbReference type="ChEBI" id="CHEBI:29999"/>
        <dbReference type="ChEBI" id="CHEBI:30616"/>
        <dbReference type="ChEBI" id="CHEBI:83421"/>
        <dbReference type="ChEBI" id="CHEBI:456216"/>
        <dbReference type="EC" id="2.7.11.1"/>
    </reaction>
</comment>
<dbReference type="SUPFAM" id="SSF56112">
    <property type="entry name" value="Protein kinase-like (PK-like)"/>
    <property type="match status" value="1"/>
</dbReference>
<keyword evidence="5" id="KW-0808">Transferase</keyword>
<feature type="transmembrane region" description="Helical" evidence="19">
    <location>
        <begin position="568"/>
        <end position="592"/>
    </location>
</feature>
<evidence type="ECO:0000313" key="23">
    <source>
        <dbReference type="Proteomes" id="UP001324115"/>
    </source>
</evidence>
<dbReference type="AlphaFoldDB" id="A0AAN7G7N2"/>
<accession>A0AAN7G7N2</accession>
<keyword evidence="8" id="KW-0677">Repeat</keyword>
<dbReference type="InterPro" id="IPR003591">
    <property type="entry name" value="Leu-rich_rpt_typical-subtyp"/>
</dbReference>
<comment type="subcellular location">
    <subcellularLocation>
        <location evidence="1">Membrane</location>
    </subcellularLocation>
</comment>
<dbReference type="InterPro" id="IPR017441">
    <property type="entry name" value="Protein_kinase_ATP_BS"/>
</dbReference>
<gene>
    <name evidence="22" type="ORF">RGQ29_000941</name>
</gene>
<evidence type="ECO:0000256" key="12">
    <source>
        <dbReference type="ARBA" id="ARBA00022989"/>
    </source>
</evidence>
<evidence type="ECO:0000256" key="11">
    <source>
        <dbReference type="ARBA" id="ARBA00022840"/>
    </source>
</evidence>
<dbReference type="GO" id="GO:0005524">
    <property type="term" value="F:ATP binding"/>
    <property type="evidence" value="ECO:0007669"/>
    <property type="project" value="UniProtKB-UniRule"/>
</dbReference>
<keyword evidence="4" id="KW-0433">Leucine-rich repeat</keyword>
<comment type="caution">
    <text evidence="22">The sequence shown here is derived from an EMBL/GenBank/DDBJ whole genome shotgun (WGS) entry which is preliminary data.</text>
</comment>
<keyword evidence="12 19" id="KW-1133">Transmembrane helix</keyword>
<keyword evidence="10" id="KW-0418">Kinase</keyword>
<evidence type="ECO:0000256" key="13">
    <source>
        <dbReference type="ARBA" id="ARBA00023136"/>
    </source>
</evidence>
<evidence type="ECO:0000256" key="15">
    <source>
        <dbReference type="ARBA" id="ARBA00023180"/>
    </source>
</evidence>
<keyword evidence="14" id="KW-0675">Receptor</keyword>
<dbReference type="GO" id="GO:0004674">
    <property type="term" value="F:protein serine/threonine kinase activity"/>
    <property type="evidence" value="ECO:0007669"/>
    <property type="project" value="UniProtKB-KW"/>
</dbReference>
<keyword evidence="11 18" id="KW-0067">ATP-binding</keyword>
<reference evidence="22 23" key="1">
    <citation type="journal article" date="2023" name="G3 (Bethesda)">
        <title>A haplotype-resolved chromosome-scale genome for Quercus rubra L. provides insights into the genetics of adaptive traits for red oak species.</title>
        <authorList>
            <person name="Kapoor B."/>
            <person name="Jenkins J."/>
            <person name="Schmutz J."/>
            <person name="Zhebentyayeva T."/>
            <person name="Kuelheim C."/>
            <person name="Coggeshall M."/>
            <person name="Heim C."/>
            <person name="Lasky J.R."/>
            <person name="Leites L."/>
            <person name="Islam-Faridi N."/>
            <person name="Romero-Severson J."/>
            <person name="DeLeo V.L."/>
            <person name="Lucas S.M."/>
            <person name="Lazic D."/>
            <person name="Gailing O."/>
            <person name="Carlson J."/>
            <person name="Staton M."/>
        </authorList>
    </citation>
    <scope>NUCLEOTIDE SEQUENCE [LARGE SCALE GENOMIC DNA]</scope>
    <source>
        <strain evidence="22">Pseudo-F2</strain>
    </source>
</reference>
<dbReference type="InterPro" id="IPR032675">
    <property type="entry name" value="LRR_dom_sf"/>
</dbReference>
<sequence length="898" mass="99926">MYQSKAWTFGLFIVAWLCHSLLLIGAQNPITNPEEVRALRAIKSSLIDPNGNLSDWDRGDPCTSNWTAVFCYTTTLDDGYLHVQRLLLLYRVLLHMNLSGTLSPELGRLSNLKILDFMWNNISGSIPKEIGSITSLELLLLNGNQLTGPLPEQLGYLPNLDRIQIDQNQISGPLPKSFANLNKTKHFHMNNNLISGQIPPELSRLSSLVHFLLDNNNLSGYLPEEFFKLPNLQILQLDNNNFNGTTIPANYSKMSKLLKLSLRNCSLQGPIPDFSQIPNLLYLDLSSNQLNGTIPLDRFFENITTILLSHNRLTGAIPSNFSVSNLHDLQRLSIANNLLSGTVPSFIWENRALRGMEKLTVELQNNKLSNITFTGTAYLPPNVTVWLRGNPLCSDSKLAQFCVSQPKDNNNSQSSTNNTSVCPAQACLPPYEYSPTSPVDCFCASPLFVEYRLKSPGFSDFRRYGHMFEKFLTSTLNLFHYQLYVDSFVWEEGPRLGMQLKFFPVYDAENSTHVFNRSEIQRIFDMFTSWEIKNFDIFGPYEIISFSLLGFYKDDGANSPSSGLSKGALAGLVLGTIAGAVTLSAVVILLIMRMHAGNYHSLPRRHHSSTCSIKIAGLKDFTYREMAVATNNFEKSTQVGEGGYGKVYKGILADGTVVAIKRAQEGSLQGVKEFLTEIEFLSRLHHQNLVSLIGYCDEESEQMLVYEFMSNGTLRDHLSVSDIEGTVPGHVSTVVKGTPGYVDPEYILTRKLTDKSDVYSLGVVFLELLTGKLPISHGKNIVREVNVECKSGMIFSAIDGRMGSYPPKCVVKFLNLALKCCENKTDARPSMAEVDRELESIWHMMPDSDIRSASPMVTNSEKVATPPSSSSIVKDSYVSSEISAIELVSGVIPSITPR</sequence>
<dbReference type="PROSITE" id="PS50011">
    <property type="entry name" value="PROTEIN_KINASE_DOM"/>
    <property type="match status" value="1"/>
</dbReference>
<evidence type="ECO:0000256" key="16">
    <source>
        <dbReference type="ARBA" id="ARBA00047899"/>
    </source>
</evidence>
<proteinExistence type="predicted"/>
<dbReference type="Proteomes" id="UP001324115">
    <property type="component" value="Unassembled WGS sequence"/>
</dbReference>
<dbReference type="Pfam" id="PF07714">
    <property type="entry name" value="PK_Tyr_Ser-Thr"/>
    <property type="match status" value="1"/>
</dbReference>
<feature type="signal peptide" evidence="20">
    <location>
        <begin position="1"/>
        <end position="26"/>
    </location>
</feature>
<protein>
    <recommendedName>
        <fullName evidence="2">non-specific serine/threonine protein kinase</fullName>
        <ecNumber evidence="2">2.7.11.1</ecNumber>
    </recommendedName>
</protein>
<keyword evidence="23" id="KW-1185">Reference proteome</keyword>
<dbReference type="Gene3D" id="1.10.510.10">
    <property type="entry name" value="Transferase(Phosphotransferase) domain 1"/>
    <property type="match status" value="1"/>
</dbReference>
<keyword evidence="6 19" id="KW-0812">Transmembrane</keyword>
<dbReference type="SUPFAM" id="SSF52058">
    <property type="entry name" value="L domain-like"/>
    <property type="match status" value="1"/>
</dbReference>
<evidence type="ECO:0000256" key="7">
    <source>
        <dbReference type="ARBA" id="ARBA00022729"/>
    </source>
</evidence>
<dbReference type="Gene3D" id="3.80.10.10">
    <property type="entry name" value="Ribonuclease Inhibitor"/>
    <property type="match status" value="3"/>
</dbReference>
<evidence type="ECO:0000256" key="4">
    <source>
        <dbReference type="ARBA" id="ARBA00022614"/>
    </source>
</evidence>
<feature type="binding site" evidence="18">
    <location>
        <position position="661"/>
    </location>
    <ligand>
        <name>ATP</name>
        <dbReference type="ChEBI" id="CHEBI:30616"/>
    </ligand>
</feature>
<dbReference type="GO" id="GO:0016020">
    <property type="term" value="C:membrane"/>
    <property type="evidence" value="ECO:0007669"/>
    <property type="project" value="UniProtKB-SubCell"/>
</dbReference>
<evidence type="ECO:0000256" key="10">
    <source>
        <dbReference type="ARBA" id="ARBA00022777"/>
    </source>
</evidence>
<dbReference type="EC" id="2.7.11.1" evidence="2"/>
<dbReference type="PANTHER" id="PTHR45974:SF134">
    <property type="entry name" value="OS01G0960400 PROTEIN"/>
    <property type="match status" value="1"/>
</dbReference>
<evidence type="ECO:0000256" key="17">
    <source>
        <dbReference type="ARBA" id="ARBA00048679"/>
    </source>
</evidence>
<evidence type="ECO:0000256" key="3">
    <source>
        <dbReference type="ARBA" id="ARBA00022527"/>
    </source>
</evidence>
<feature type="chain" id="PRO_5043009101" description="non-specific serine/threonine protein kinase" evidence="20">
    <location>
        <begin position="27"/>
        <end position="898"/>
    </location>
</feature>
<evidence type="ECO:0000256" key="19">
    <source>
        <dbReference type="SAM" id="Phobius"/>
    </source>
</evidence>
<comment type="catalytic activity">
    <reaction evidence="16">
        <text>L-threonyl-[protein] + ATP = O-phospho-L-threonyl-[protein] + ADP + H(+)</text>
        <dbReference type="Rhea" id="RHEA:46608"/>
        <dbReference type="Rhea" id="RHEA-COMP:11060"/>
        <dbReference type="Rhea" id="RHEA-COMP:11605"/>
        <dbReference type="ChEBI" id="CHEBI:15378"/>
        <dbReference type="ChEBI" id="CHEBI:30013"/>
        <dbReference type="ChEBI" id="CHEBI:30616"/>
        <dbReference type="ChEBI" id="CHEBI:61977"/>
        <dbReference type="ChEBI" id="CHEBI:456216"/>
        <dbReference type="EC" id="2.7.11.1"/>
    </reaction>
</comment>
<dbReference type="Pfam" id="PF08263">
    <property type="entry name" value="LRRNT_2"/>
    <property type="match status" value="1"/>
</dbReference>
<keyword evidence="15" id="KW-0325">Glycoprotein</keyword>
<dbReference type="InterPro" id="IPR011009">
    <property type="entry name" value="Kinase-like_dom_sf"/>
</dbReference>
<evidence type="ECO:0000256" key="6">
    <source>
        <dbReference type="ARBA" id="ARBA00022692"/>
    </source>
</evidence>
<feature type="domain" description="Protein kinase" evidence="21">
    <location>
        <begin position="633"/>
        <end position="898"/>
    </location>
</feature>
<keyword evidence="9 18" id="KW-0547">Nucleotide-binding</keyword>
<dbReference type="Pfam" id="PF00560">
    <property type="entry name" value="LRR_1"/>
    <property type="match status" value="5"/>
</dbReference>
<dbReference type="FunFam" id="3.80.10.10:FF:000387">
    <property type="entry name" value="Probable LRR receptor-like serine/threonine-protein kinase At1g06840"/>
    <property type="match status" value="1"/>
</dbReference>
<keyword evidence="7 20" id="KW-0732">Signal</keyword>
<dbReference type="SMART" id="SM00369">
    <property type="entry name" value="LRR_TYP"/>
    <property type="match status" value="5"/>
</dbReference>
<dbReference type="Gene3D" id="3.30.200.20">
    <property type="entry name" value="Phosphorylase Kinase, domain 1"/>
    <property type="match status" value="1"/>
</dbReference>
<dbReference type="InterPro" id="IPR001611">
    <property type="entry name" value="Leu-rich_rpt"/>
</dbReference>
<dbReference type="PROSITE" id="PS00107">
    <property type="entry name" value="PROTEIN_KINASE_ATP"/>
    <property type="match status" value="1"/>
</dbReference>
<evidence type="ECO:0000256" key="20">
    <source>
        <dbReference type="SAM" id="SignalP"/>
    </source>
</evidence>
<dbReference type="PANTHER" id="PTHR45974">
    <property type="entry name" value="RECEPTOR-LIKE PROTEIN 55"/>
    <property type="match status" value="1"/>
</dbReference>
<keyword evidence="13 19" id="KW-0472">Membrane</keyword>
<dbReference type="InterPro" id="IPR000719">
    <property type="entry name" value="Prot_kinase_dom"/>
</dbReference>
<evidence type="ECO:0000313" key="22">
    <source>
        <dbReference type="EMBL" id="KAK4606915.1"/>
    </source>
</evidence>